<comment type="caution">
    <text evidence="2">The sequence shown here is derived from an EMBL/GenBank/DDBJ whole genome shotgun (WGS) entry which is preliminary data.</text>
</comment>
<evidence type="ECO:0000313" key="2">
    <source>
        <dbReference type="EMBL" id="MDC3984458.1"/>
    </source>
</evidence>
<dbReference type="AlphaFoldDB" id="A0A9X4ATP6"/>
<accession>A0A9X4ATP6</accession>
<keyword evidence="3" id="KW-1185">Reference proteome</keyword>
<reference evidence="2 3" key="1">
    <citation type="submission" date="2021-04" db="EMBL/GenBank/DDBJ databases">
        <title>Genome analysis of Polyangium sp.</title>
        <authorList>
            <person name="Li Y."/>
            <person name="Wang J."/>
        </authorList>
    </citation>
    <scope>NUCLEOTIDE SEQUENCE [LARGE SCALE GENOMIC DNA]</scope>
    <source>
        <strain evidence="2 3">SDU14</strain>
    </source>
</reference>
<feature type="compositionally biased region" description="Pro residues" evidence="1">
    <location>
        <begin position="67"/>
        <end position="82"/>
    </location>
</feature>
<dbReference type="RefSeq" id="WP_272458964.1">
    <property type="nucleotide sequence ID" value="NZ_JAGTJJ010000021.1"/>
</dbReference>
<protein>
    <submittedName>
        <fullName evidence="2">Uncharacterized protein</fullName>
    </submittedName>
</protein>
<organism evidence="2 3">
    <name type="scientific">Polyangium jinanense</name>
    <dbReference type="NCBI Taxonomy" id="2829994"/>
    <lineage>
        <taxon>Bacteria</taxon>
        <taxon>Pseudomonadati</taxon>
        <taxon>Myxococcota</taxon>
        <taxon>Polyangia</taxon>
        <taxon>Polyangiales</taxon>
        <taxon>Polyangiaceae</taxon>
        <taxon>Polyangium</taxon>
    </lineage>
</organism>
<feature type="region of interest" description="Disordered" evidence="1">
    <location>
        <begin position="58"/>
        <end position="89"/>
    </location>
</feature>
<gene>
    <name evidence="2" type="ORF">KEG57_28385</name>
</gene>
<proteinExistence type="predicted"/>
<sequence>MPIRKVNRRGETRLFIDIRYKTKDGQRARYRKDAQVQTLPGARAEEKRVLLNLARFGTPYAPEDDVPAPPAPSPAGSPPTPSTTPALPTKTFSEVVSEYRSTFMLTDLKVTTR</sequence>
<evidence type="ECO:0000313" key="3">
    <source>
        <dbReference type="Proteomes" id="UP001151081"/>
    </source>
</evidence>
<name>A0A9X4ATP6_9BACT</name>
<evidence type="ECO:0000256" key="1">
    <source>
        <dbReference type="SAM" id="MobiDB-lite"/>
    </source>
</evidence>
<dbReference type="Proteomes" id="UP001151081">
    <property type="component" value="Unassembled WGS sequence"/>
</dbReference>
<dbReference type="EMBL" id="JAGTJJ010000021">
    <property type="protein sequence ID" value="MDC3984458.1"/>
    <property type="molecule type" value="Genomic_DNA"/>
</dbReference>